<feature type="region of interest" description="Disordered" evidence="1">
    <location>
        <begin position="94"/>
        <end position="167"/>
    </location>
</feature>
<feature type="compositionally biased region" description="Basic and acidic residues" evidence="1">
    <location>
        <begin position="102"/>
        <end position="114"/>
    </location>
</feature>
<gene>
    <name evidence="2" type="ORF">M422DRAFT_272997</name>
</gene>
<sequence>MIAKGKSSIRPRDPTRDPNNEEIDPHSERPTHWSNNHIDEELTNGQPNIDPESGTKHVLSKAWTKLSAKTAIIEWLYADQVPADHLNQAATAARNTLTEYNENPRVDERRENPHKSVQYTPFDGIKDNDIDSETTVRNHQEGSVPFQHLDDRDILDMSNNESDNALI</sequence>
<proteinExistence type="predicted"/>
<dbReference type="HOGENOM" id="CLU_103461_0_0_1"/>
<evidence type="ECO:0000313" key="3">
    <source>
        <dbReference type="Proteomes" id="UP000054279"/>
    </source>
</evidence>
<feature type="compositionally biased region" description="Basic and acidic residues" evidence="1">
    <location>
        <begin position="10"/>
        <end position="31"/>
    </location>
</feature>
<reference evidence="2 3" key="1">
    <citation type="submission" date="2014-06" db="EMBL/GenBank/DDBJ databases">
        <title>Evolutionary Origins and Diversification of the Mycorrhizal Mutualists.</title>
        <authorList>
            <consortium name="DOE Joint Genome Institute"/>
            <consortium name="Mycorrhizal Genomics Consortium"/>
            <person name="Kohler A."/>
            <person name="Kuo A."/>
            <person name="Nagy L.G."/>
            <person name="Floudas D."/>
            <person name="Copeland A."/>
            <person name="Barry K.W."/>
            <person name="Cichocki N."/>
            <person name="Veneault-Fourrey C."/>
            <person name="LaButti K."/>
            <person name="Lindquist E.A."/>
            <person name="Lipzen A."/>
            <person name="Lundell T."/>
            <person name="Morin E."/>
            <person name="Murat C."/>
            <person name="Riley R."/>
            <person name="Ohm R."/>
            <person name="Sun H."/>
            <person name="Tunlid A."/>
            <person name="Henrissat B."/>
            <person name="Grigoriev I.V."/>
            <person name="Hibbett D.S."/>
            <person name="Martin F."/>
        </authorList>
    </citation>
    <scope>NUCLEOTIDE SEQUENCE [LARGE SCALE GENOMIC DNA]</scope>
    <source>
        <strain evidence="2 3">SS14</strain>
    </source>
</reference>
<protein>
    <submittedName>
        <fullName evidence="2">Uncharacterized protein</fullName>
    </submittedName>
</protein>
<dbReference type="Proteomes" id="UP000054279">
    <property type="component" value="Unassembled WGS sequence"/>
</dbReference>
<evidence type="ECO:0000256" key="1">
    <source>
        <dbReference type="SAM" id="MobiDB-lite"/>
    </source>
</evidence>
<keyword evidence="3" id="KW-1185">Reference proteome</keyword>
<organism evidence="2 3">
    <name type="scientific">Sphaerobolus stellatus (strain SS14)</name>
    <dbReference type="NCBI Taxonomy" id="990650"/>
    <lineage>
        <taxon>Eukaryota</taxon>
        <taxon>Fungi</taxon>
        <taxon>Dikarya</taxon>
        <taxon>Basidiomycota</taxon>
        <taxon>Agaricomycotina</taxon>
        <taxon>Agaricomycetes</taxon>
        <taxon>Phallomycetidae</taxon>
        <taxon>Geastrales</taxon>
        <taxon>Sphaerobolaceae</taxon>
        <taxon>Sphaerobolus</taxon>
    </lineage>
</organism>
<feature type="compositionally biased region" description="Basic and acidic residues" evidence="1">
    <location>
        <begin position="124"/>
        <end position="140"/>
    </location>
</feature>
<feature type="compositionally biased region" description="Polar residues" evidence="1">
    <location>
        <begin position="157"/>
        <end position="167"/>
    </location>
</feature>
<dbReference type="EMBL" id="KN837389">
    <property type="protein sequence ID" value="KIJ25985.1"/>
    <property type="molecule type" value="Genomic_DNA"/>
</dbReference>
<dbReference type="AlphaFoldDB" id="A0A0C9UL88"/>
<accession>A0A0C9UL88</accession>
<evidence type="ECO:0000313" key="2">
    <source>
        <dbReference type="EMBL" id="KIJ25985.1"/>
    </source>
</evidence>
<feature type="region of interest" description="Disordered" evidence="1">
    <location>
        <begin position="1"/>
        <end position="54"/>
    </location>
</feature>
<name>A0A0C9UL88_SPHS4</name>